<accession>A0A226EAY2</accession>
<sequence length="262" mass="30389">MCKPKHPKITNGSSSSQSLNKTLVSTKKCPRIEPTTNFILGYGSLINGDSKEVTHPGCGPAFPVLVKGYERIFNCGGIHMGKNTTFLGVEENNSSHFIGVAFPVKNYATLLEFDEREKYYKRRVVSVDNVQFLDEEDLISQEKRLIRFWIYVPKPKFITKPCKTHPIYQCYYDIFVDGCIKIAKQFHIRNFAQECLQSTQGWLDPFFGGKNSWEFDRDEGIDKLKIVHDTKEIDEEIMFFVETYILFIGHRKEDEIEYILEK</sequence>
<dbReference type="AlphaFoldDB" id="A0A226EAY2"/>
<dbReference type="Gene3D" id="3.10.490.10">
    <property type="entry name" value="Gamma-glutamyl cyclotransferase-like"/>
    <property type="match status" value="1"/>
</dbReference>
<protein>
    <recommendedName>
        <fullName evidence="3">Gamma-glutamylcyclotransferase AIG2-like domain-containing protein</fullName>
    </recommendedName>
</protein>
<dbReference type="InterPro" id="IPR013024">
    <property type="entry name" value="GGCT-like"/>
</dbReference>
<evidence type="ECO:0000313" key="2">
    <source>
        <dbReference type="Proteomes" id="UP000198287"/>
    </source>
</evidence>
<organism evidence="1 2">
    <name type="scientific">Folsomia candida</name>
    <name type="common">Springtail</name>
    <dbReference type="NCBI Taxonomy" id="158441"/>
    <lineage>
        <taxon>Eukaryota</taxon>
        <taxon>Metazoa</taxon>
        <taxon>Ecdysozoa</taxon>
        <taxon>Arthropoda</taxon>
        <taxon>Hexapoda</taxon>
        <taxon>Collembola</taxon>
        <taxon>Entomobryomorpha</taxon>
        <taxon>Isotomoidea</taxon>
        <taxon>Isotomidae</taxon>
        <taxon>Proisotominae</taxon>
        <taxon>Folsomia</taxon>
    </lineage>
</organism>
<dbReference type="EMBL" id="LNIX01000005">
    <property type="protein sequence ID" value="OXA54683.1"/>
    <property type="molecule type" value="Genomic_DNA"/>
</dbReference>
<comment type="caution">
    <text evidence="1">The sequence shown here is derived from an EMBL/GenBank/DDBJ whole genome shotgun (WGS) entry which is preliminary data.</text>
</comment>
<reference evidence="1 2" key="1">
    <citation type="submission" date="2015-12" db="EMBL/GenBank/DDBJ databases">
        <title>The genome of Folsomia candida.</title>
        <authorList>
            <person name="Faddeeva A."/>
            <person name="Derks M.F."/>
            <person name="Anvar Y."/>
            <person name="Smit S."/>
            <person name="Van Straalen N."/>
            <person name="Roelofs D."/>
        </authorList>
    </citation>
    <scope>NUCLEOTIDE SEQUENCE [LARGE SCALE GENOMIC DNA]</scope>
    <source>
        <strain evidence="1 2">VU population</strain>
        <tissue evidence="1">Whole body</tissue>
    </source>
</reference>
<evidence type="ECO:0008006" key="3">
    <source>
        <dbReference type="Google" id="ProtNLM"/>
    </source>
</evidence>
<gene>
    <name evidence="1" type="ORF">Fcan01_11850</name>
</gene>
<name>A0A226EAY2_FOLCA</name>
<dbReference type="OrthoDB" id="6161812at2759"/>
<dbReference type="CDD" id="cd06661">
    <property type="entry name" value="GGCT_like"/>
    <property type="match status" value="1"/>
</dbReference>
<dbReference type="Proteomes" id="UP000198287">
    <property type="component" value="Unassembled WGS sequence"/>
</dbReference>
<keyword evidence="2" id="KW-1185">Reference proteome</keyword>
<evidence type="ECO:0000313" key="1">
    <source>
        <dbReference type="EMBL" id="OXA54683.1"/>
    </source>
</evidence>
<proteinExistence type="predicted"/>